<dbReference type="Pfam" id="PF08635">
    <property type="entry name" value="ox_reductase_C"/>
    <property type="match status" value="1"/>
</dbReference>
<sequence>MTAMLDVSYIIPSWATGSSSEPYNVLLIGAGNVNFGSDEGPWNHSYRLEQKLGSRLRVVAVIDPLLDRTDAVLAKKRASFVKSAYEGTKAYKDIVEFAKQMTPEDKPKLIVIGSPADTRGSDVPGKDLELQLIGLLPGIPLFIEKPIAAGEIPRAFRVAKSIEESQVLCSAGYMLRYLKAVQMMKQIIRENNLTVMSTIACYACAYEQILKPDWWNKELSGGPVIEQGTHFCDLSRYFGGDVDIDSVQAHAVGWDEAPGKLSKIGIDESKIEPVNRIPRVTTANWKYKNGAVGTFTHLVALQGKTYACEIEVYCDGYLLKLVDPYNAPVLRVRRPGSDAEEVHTFEGDDPFFSEISNFIDVIDHGPQAAEILSSFEDACKTYELTWAIRLASERSSTYKK</sequence>
<dbReference type="AlphaFoldDB" id="A0A0C3BFE5"/>
<dbReference type="SUPFAM" id="SSF51735">
    <property type="entry name" value="NAD(P)-binding Rossmann-fold domains"/>
    <property type="match status" value="1"/>
</dbReference>
<evidence type="ECO:0008006" key="5">
    <source>
        <dbReference type="Google" id="ProtNLM"/>
    </source>
</evidence>
<gene>
    <name evidence="3" type="ORF">M408DRAFT_328250</name>
</gene>
<dbReference type="GO" id="GO:0000166">
    <property type="term" value="F:nucleotide binding"/>
    <property type="evidence" value="ECO:0007669"/>
    <property type="project" value="InterPro"/>
</dbReference>
<dbReference type="PANTHER" id="PTHR43249:SF1">
    <property type="entry name" value="D-GLUCOSIDE 3-DEHYDROGENASE"/>
    <property type="match status" value="1"/>
</dbReference>
<dbReference type="InterPro" id="IPR036291">
    <property type="entry name" value="NAD(P)-bd_dom_sf"/>
</dbReference>
<protein>
    <recommendedName>
        <fullName evidence="5">Gfo/Idh/MocA-like oxidoreductase N-terminal domain-containing protein</fullName>
    </recommendedName>
</protein>
<dbReference type="STRING" id="933852.A0A0C3BFE5"/>
<dbReference type="OrthoDB" id="10250282at2759"/>
<proteinExistence type="predicted"/>
<dbReference type="InterPro" id="IPR013944">
    <property type="entry name" value="OxRdtase_put_C"/>
</dbReference>
<reference evidence="3 4" key="1">
    <citation type="submission" date="2014-04" db="EMBL/GenBank/DDBJ databases">
        <authorList>
            <consortium name="DOE Joint Genome Institute"/>
            <person name="Kuo A."/>
            <person name="Zuccaro A."/>
            <person name="Kohler A."/>
            <person name="Nagy L.G."/>
            <person name="Floudas D."/>
            <person name="Copeland A."/>
            <person name="Barry K.W."/>
            <person name="Cichocki N."/>
            <person name="Veneault-Fourrey C."/>
            <person name="LaButti K."/>
            <person name="Lindquist E.A."/>
            <person name="Lipzen A."/>
            <person name="Lundell T."/>
            <person name="Morin E."/>
            <person name="Murat C."/>
            <person name="Sun H."/>
            <person name="Tunlid A."/>
            <person name="Henrissat B."/>
            <person name="Grigoriev I.V."/>
            <person name="Hibbett D.S."/>
            <person name="Martin F."/>
            <person name="Nordberg H.P."/>
            <person name="Cantor M.N."/>
            <person name="Hua S.X."/>
        </authorList>
    </citation>
    <scope>NUCLEOTIDE SEQUENCE [LARGE SCALE GENOMIC DNA]</scope>
    <source>
        <strain evidence="3 4">MAFF 305830</strain>
    </source>
</reference>
<dbReference type="PANTHER" id="PTHR43249">
    <property type="entry name" value="UDP-N-ACETYL-2-AMINO-2-DEOXY-D-GLUCURONATE OXIDASE"/>
    <property type="match status" value="1"/>
</dbReference>
<dbReference type="Gene3D" id="3.40.50.720">
    <property type="entry name" value="NAD(P)-binding Rossmann-like Domain"/>
    <property type="match status" value="1"/>
</dbReference>
<evidence type="ECO:0000259" key="1">
    <source>
        <dbReference type="Pfam" id="PF01408"/>
    </source>
</evidence>
<keyword evidence="4" id="KW-1185">Reference proteome</keyword>
<feature type="domain" description="Oxidoreductase putative C-terminal" evidence="2">
    <location>
        <begin position="176"/>
        <end position="317"/>
    </location>
</feature>
<name>A0A0C3BFE5_SERVB</name>
<feature type="domain" description="Gfo/Idh/MocA-like oxidoreductase N-terminal" evidence="1">
    <location>
        <begin position="24"/>
        <end position="173"/>
    </location>
</feature>
<dbReference type="Proteomes" id="UP000054097">
    <property type="component" value="Unassembled WGS sequence"/>
</dbReference>
<dbReference type="Gene3D" id="3.30.360.10">
    <property type="entry name" value="Dihydrodipicolinate Reductase, domain 2"/>
    <property type="match status" value="1"/>
</dbReference>
<evidence type="ECO:0000313" key="4">
    <source>
        <dbReference type="Proteomes" id="UP000054097"/>
    </source>
</evidence>
<dbReference type="SUPFAM" id="SSF55347">
    <property type="entry name" value="Glyceraldehyde-3-phosphate dehydrogenase-like, C-terminal domain"/>
    <property type="match status" value="1"/>
</dbReference>
<dbReference type="Pfam" id="PF01408">
    <property type="entry name" value="GFO_IDH_MocA"/>
    <property type="match status" value="1"/>
</dbReference>
<dbReference type="HOGENOM" id="CLU_039338_0_0_1"/>
<dbReference type="InterPro" id="IPR052515">
    <property type="entry name" value="Gfo/Idh/MocA_Oxidoreductase"/>
</dbReference>
<dbReference type="InterPro" id="IPR000683">
    <property type="entry name" value="Gfo/Idh/MocA-like_OxRdtase_N"/>
</dbReference>
<evidence type="ECO:0000259" key="2">
    <source>
        <dbReference type="Pfam" id="PF08635"/>
    </source>
</evidence>
<evidence type="ECO:0000313" key="3">
    <source>
        <dbReference type="EMBL" id="KIM30156.1"/>
    </source>
</evidence>
<accession>A0A0C3BFE5</accession>
<reference evidence="4" key="2">
    <citation type="submission" date="2015-01" db="EMBL/GenBank/DDBJ databases">
        <title>Evolutionary Origins and Diversification of the Mycorrhizal Mutualists.</title>
        <authorList>
            <consortium name="DOE Joint Genome Institute"/>
            <consortium name="Mycorrhizal Genomics Consortium"/>
            <person name="Kohler A."/>
            <person name="Kuo A."/>
            <person name="Nagy L.G."/>
            <person name="Floudas D."/>
            <person name="Copeland A."/>
            <person name="Barry K.W."/>
            <person name="Cichocki N."/>
            <person name="Veneault-Fourrey C."/>
            <person name="LaButti K."/>
            <person name="Lindquist E.A."/>
            <person name="Lipzen A."/>
            <person name="Lundell T."/>
            <person name="Morin E."/>
            <person name="Murat C."/>
            <person name="Riley R."/>
            <person name="Ohm R."/>
            <person name="Sun H."/>
            <person name="Tunlid A."/>
            <person name="Henrissat B."/>
            <person name="Grigoriev I.V."/>
            <person name="Hibbett D.S."/>
            <person name="Martin F."/>
        </authorList>
    </citation>
    <scope>NUCLEOTIDE SEQUENCE [LARGE SCALE GENOMIC DNA]</scope>
    <source>
        <strain evidence="4">MAFF 305830</strain>
    </source>
</reference>
<organism evidence="3 4">
    <name type="scientific">Serendipita vermifera MAFF 305830</name>
    <dbReference type="NCBI Taxonomy" id="933852"/>
    <lineage>
        <taxon>Eukaryota</taxon>
        <taxon>Fungi</taxon>
        <taxon>Dikarya</taxon>
        <taxon>Basidiomycota</taxon>
        <taxon>Agaricomycotina</taxon>
        <taxon>Agaricomycetes</taxon>
        <taxon>Sebacinales</taxon>
        <taxon>Serendipitaceae</taxon>
        <taxon>Serendipita</taxon>
    </lineage>
</organism>
<dbReference type="EMBL" id="KN824285">
    <property type="protein sequence ID" value="KIM30156.1"/>
    <property type="molecule type" value="Genomic_DNA"/>
</dbReference>